<dbReference type="PANTHER" id="PTHR43021">
    <property type="entry name" value="NA(+)/H(+) ANTIPORTER-RELATED"/>
    <property type="match status" value="1"/>
</dbReference>
<feature type="domain" description="Cation/H+ exchanger transmembrane" evidence="7">
    <location>
        <begin position="46"/>
        <end position="412"/>
    </location>
</feature>
<feature type="transmembrane region" description="Helical" evidence="6">
    <location>
        <begin position="265"/>
        <end position="284"/>
    </location>
</feature>
<protein>
    <submittedName>
        <fullName evidence="8">Cation:proton antiporter</fullName>
    </submittedName>
</protein>
<keyword evidence="4 6" id="KW-0472">Membrane</keyword>
<comment type="caution">
    <text evidence="8">The sequence shown here is derived from an EMBL/GenBank/DDBJ whole genome shotgun (WGS) entry which is preliminary data.</text>
</comment>
<feature type="transmembrane region" description="Helical" evidence="6">
    <location>
        <begin position="62"/>
        <end position="80"/>
    </location>
</feature>
<feature type="transmembrane region" description="Helical" evidence="6">
    <location>
        <begin position="37"/>
        <end position="55"/>
    </location>
</feature>
<reference evidence="8 9" key="1">
    <citation type="submission" date="2024-02" db="EMBL/GenBank/DDBJ databases">
        <title>A novel Gemmatimonadota bacterium.</title>
        <authorList>
            <person name="Du Z.-J."/>
            <person name="Ye Y.-Q."/>
        </authorList>
    </citation>
    <scope>NUCLEOTIDE SEQUENCE [LARGE SCALE GENOMIC DNA]</scope>
    <source>
        <strain evidence="8 9">DH-20</strain>
    </source>
</reference>
<accession>A0ABU9E4Q1</accession>
<name>A0ABU9E4Q1_9BACT</name>
<feature type="transmembrane region" description="Helical" evidence="6">
    <location>
        <begin position="378"/>
        <end position="397"/>
    </location>
</feature>
<dbReference type="Pfam" id="PF00999">
    <property type="entry name" value="Na_H_Exchanger"/>
    <property type="match status" value="1"/>
</dbReference>
<dbReference type="Gene3D" id="1.20.1530.20">
    <property type="match status" value="1"/>
</dbReference>
<dbReference type="EMBL" id="JBBHLI010000001">
    <property type="protein sequence ID" value="MEK9499712.1"/>
    <property type="molecule type" value="Genomic_DNA"/>
</dbReference>
<feature type="transmembrane region" description="Helical" evidence="6">
    <location>
        <begin position="157"/>
        <end position="179"/>
    </location>
</feature>
<feature type="transmembrane region" description="Helical" evidence="6">
    <location>
        <begin position="234"/>
        <end position="253"/>
    </location>
</feature>
<sequence length="455" mass="47033">MAIRRIPVLIALILIGVGVDSAVGALPTTSPWPVDVTFVLGLLLLVSYVTGALAADLGLPRITGYILAGLLIGPSGVGVVTDADVASLTLIDQLAIALIAFSAGAELKLREVKAAGKVIAAILTSEMVMVFVAVAGVVLLLKPIFPITAGRGWDEAIIIASVFGSIAIANSPSVAVAVINDTRSRGPVSSTILGVTVLKDVAVIVLFAVMLSLARTFLDGGGEGGGLGLELVERMWWEIGGSIMVGALIGWLVSMYLGKWRREPILFVLGVAALVAVIADQLHLEILLTALTTGFFVENIAETEAEPFVKAVEANALPFYALFFSLAGATIHLDELAEVGLLVLLLVAVRAAAIWLGTNVGARVGGASDKVRRYTWTGFVSQAGVTLGMVTIAAEAFPEWGAEMRTLFVAMVAIHELGGPVLLQKGLAAAGETGARDREGDADDGADTPAPVATG</sequence>
<proteinExistence type="predicted"/>
<dbReference type="Proteomes" id="UP001484239">
    <property type="component" value="Unassembled WGS sequence"/>
</dbReference>
<evidence type="ECO:0000256" key="5">
    <source>
        <dbReference type="SAM" id="MobiDB-lite"/>
    </source>
</evidence>
<evidence type="ECO:0000259" key="7">
    <source>
        <dbReference type="Pfam" id="PF00999"/>
    </source>
</evidence>
<dbReference type="InterPro" id="IPR006153">
    <property type="entry name" value="Cation/H_exchanger_TM"/>
</dbReference>
<evidence type="ECO:0000313" key="9">
    <source>
        <dbReference type="Proteomes" id="UP001484239"/>
    </source>
</evidence>
<evidence type="ECO:0000256" key="6">
    <source>
        <dbReference type="SAM" id="Phobius"/>
    </source>
</evidence>
<keyword evidence="9" id="KW-1185">Reference proteome</keyword>
<evidence type="ECO:0000256" key="2">
    <source>
        <dbReference type="ARBA" id="ARBA00022692"/>
    </source>
</evidence>
<dbReference type="InterPro" id="IPR038770">
    <property type="entry name" value="Na+/solute_symporter_sf"/>
</dbReference>
<feature type="region of interest" description="Disordered" evidence="5">
    <location>
        <begin position="433"/>
        <end position="455"/>
    </location>
</feature>
<dbReference type="PANTHER" id="PTHR43021:SF2">
    <property type="entry name" value="CATION_H+ EXCHANGER DOMAIN-CONTAINING PROTEIN"/>
    <property type="match status" value="1"/>
</dbReference>
<evidence type="ECO:0000256" key="3">
    <source>
        <dbReference type="ARBA" id="ARBA00022989"/>
    </source>
</evidence>
<dbReference type="RefSeq" id="WP_405278291.1">
    <property type="nucleotide sequence ID" value="NZ_CP144380.1"/>
</dbReference>
<feature type="transmembrane region" description="Helical" evidence="6">
    <location>
        <begin position="191"/>
        <end position="214"/>
    </location>
</feature>
<evidence type="ECO:0000256" key="1">
    <source>
        <dbReference type="ARBA" id="ARBA00004141"/>
    </source>
</evidence>
<keyword evidence="3 6" id="KW-1133">Transmembrane helix</keyword>
<gene>
    <name evidence="8" type="ORF">WI372_01795</name>
</gene>
<comment type="subcellular location">
    <subcellularLocation>
        <location evidence="1">Membrane</location>
        <topology evidence="1">Multi-pass membrane protein</topology>
    </subcellularLocation>
</comment>
<feature type="transmembrane region" description="Helical" evidence="6">
    <location>
        <begin position="340"/>
        <end position="358"/>
    </location>
</feature>
<organism evidence="8 9">
    <name type="scientific">Gaopeijia maritima</name>
    <dbReference type="NCBI Taxonomy" id="3119007"/>
    <lineage>
        <taxon>Bacteria</taxon>
        <taxon>Pseudomonadati</taxon>
        <taxon>Gemmatimonadota</taxon>
        <taxon>Longimicrobiia</taxon>
        <taxon>Gaopeijiales</taxon>
        <taxon>Gaopeijiaceae</taxon>
        <taxon>Gaopeijia</taxon>
    </lineage>
</organism>
<keyword evidence="2 6" id="KW-0812">Transmembrane</keyword>
<feature type="transmembrane region" description="Helical" evidence="6">
    <location>
        <begin position="119"/>
        <end position="145"/>
    </location>
</feature>
<evidence type="ECO:0000256" key="4">
    <source>
        <dbReference type="ARBA" id="ARBA00023136"/>
    </source>
</evidence>
<feature type="transmembrane region" description="Helical" evidence="6">
    <location>
        <begin position="86"/>
        <end position="107"/>
    </location>
</feature>
<evidence type="ECO:0000313" key="8">
    <source>
        <dbReference type="EMBL" id="MEK9499712.1"/>
    </source>
</evidence>